<feature type="transmembrane region" description="Helical" evidence="1">
    <location>
        <begin position="417"/>
        <end position="442"/>
    </location>
</feature>
<proteinExistence type="predicted"/>
<dbReference type="AlphaFoldDB" id="A4U2U8"/>
<protein>
    <submittedName>
        <fullName evidence="2">Membrane protein</fullName>
    </submittedName>
</protein>
<feature type="transmembrane region" description="Helical" evidence="1">
    <location>
        <begin position="58"/>
        <end position="77"/>
    </location>
</feature>
<sequence>MSGGRLDRPMLGLVVVLAAASVLPLDTVVWGWWAFRGLVAVAVLAGVLRGGRCGDVPAILVPPLTMAVLVMLLYVLAPAAAVDLLLGGPVAMTAGEPASWVRRLGALEDFETAVRAVASPAELWVLRFVLGCLLLAQLMRPFLPQATVSWAPWRLAVMLGLAIGGLNLARRFGLPLPEAAAPLLPPLMILCLAMAFLALLRRRPWAWPAYGALILAALTFLPFGGIKFLFLTLVVQMLALLIDSRLPVWLRLGASVAAIAVVLGGAYLATRGHSRIVTSGTDLQRVLVGKLAYRQAETMFCLNHVLRGESGDQPLYFLAAPVPRLLWPDKPSLSNGGDHAVRYCGRFPDDVAVGNHSASITLLGEPYSRGGGMGLTLSMIVVGGVLSVSGLLLARSGAGAVVVLATLPWIVDFDQDFAMWLANITKFGLAATVTTILIYAACRRRKTIQE</sequence>
<feature type="transmembrane region" description="Helical" evidence="1">
    <location>
        <begin position="379"/>
        <end position="411"/>
    </location>
</feature>
<evidence type="ECO:0000313" key="2">
    <source>
        <dbReference type="EMBL" id="CAM77205.1"/>
    </source>
</evidence>
<dbReference type="EMBL" id="CU459003">
    <property type="protein sequence ID" value="CAM77205.1"/>
    <property type="molecule type" value="Genomic_DNA"/>
</dbReference>
<feature type="transmembrane region" description="Helical" evidence="1">
    <location>
        <begin position="155"/>
        <end position="173"/>
    </location>
</feature>
<evidence type="ECO:0000256" key="1">
    <source>
        <dbReference type="SAM" id="Phobius"/>
    </source>
</evidence>
<keyword evidence="1" id="KW-1133">Transmembrane helix</keyword>
<keyword evidence="1" id="KW-0472">Membrane</keyword>
<reference evidence="2" key="1">
    <citation type="journal article" date="2007" name="J. Bacteriol.">
        <title>Comparative genome analysis of four magnetotactic bacteria reveals a complex set of group-specific genes implicated in magnetosome biomineralization and function.</title>
        <authorList>
            <person name="Richter M."/>
            <person name="Kube M."/>
            <person name="Bazylinski D.A."/>
            <person name="Lombardot T."/>
            <person name="Gloeckner F.O."/>
            <person name="Reinhardt R."/>
            <person name="Schueler D."/>
        </authorList>
    </citation>
    <scope>NUCLEOTIDE SEQUENCE</scope>
    <source>
        <strain evidence="2">MSR-1</strain>
    </source>
</reference>
<accession>A4U2U8</accession>
<name>A4U2U8_9PROT</name>
<organism evidence="2">
    <name type="scientific">Magnetospirillum gryphiswaldense</name>
    <dbReference type="NCBI Taxonomy" id="55518"/>
    <lineage>
        <taxon>Bacteria</taxon>
        <taxon>Pseudomonadati</taxon>
        <taxon>Pseudomonadota</taxon>
        <taxon>Alphaproteobacteria</taxon>
        <taxon>Rhodospirillales</taxon>
        <taxon>Rhodospirillaceae</taxon>
        <taxon>Magnetospirillum</taxon>
    </lineage>
</organism>
<gene>
    <name evidence="2" type="ORF">MGR_3612</name>
</gene>
<feature type="transmembrane region" description="Helical" evidence="1">
    <location>
        <begin position="124"/>
        <end position="143"/>
    </location>
</feature>
<keyword evidence="1" id="KW-0812">Transmembrane</keyword>
<feature type="transmembrane region" description="Helical" evidence="1">
    <location>
        <begin position="212"/>
        <end position="242"/>
    </location>
</feature>
<feature type="transmembrane region" description="Helical" evidence="1">
    <location>
        <begin position="179"/>
        <end position="200"/>
    </location>
</feature>
<feature type="transmembrane region" description="Helical" evidence="1">
    <location>
        <begin position="248"/>
        <end position="269"/>
    </location>
</feature>